<feature type="site" description="Important for catalytic activity" evidence="7">
    <location>
        <position position="271"/>
    </location>
</feature>
<feature type="compositionally biased region" description="Basic and acidic residues" evidence="8">
    <location>
        <begin position="1"/>
        <end position="14"/>
    </location>
</feature>
<dbReference type="GO" id="GO:0008932">
    <property type="term" value="F:lytic endotransglycosylase activity"/>
    <property type="evidence" value="ECO:0007669"/>
    <property type="project" value="UniProtKB-UniRule"/>
</dbReference>
<evidence type="ECO:0000256" key="2">
    <source>
        <dbReference type="ARBA" id="ARBA00022692"/>
    </source>
</evidence>
<proteinExistence type="inferred from homology"/>
<comment type="function">
    <text evidence="7">Functions as a peptidoglycan terminase that cleaves nascent peptidoglycan strands endolytically to terminate their elongation.</text>
</comment>
<evidence type="ECO:0000256" key="3">
    <source>
        <dbReference type="ARBA" id="ARBA00022989"/>
    </source>
</evidence>
<dbReference type="NCBIfam" id="TIGR00247">
    <property type="entry name" value="endolytic transglycosylase MltG"/>
    <property type="match status" value="1"/>
</dbReference>
<keyword evidence="1 7" id="KW-1003">Cell membrane</keyword>
<name>A0A943TDR8_9MICC</name>
<dbReference type="HAMAP" id="MF_02065">
    <property type="entry name" value="MltG"/>
    <property type="match status" value="1"/>
</dbReference>
<dbReference type="PANTHER" id="PTHR30518">
    <property type="entry name" value="ENDOLYTIC MUREIN TRANSGLYCOSYLASE"/>
    <property type="match status" value="1"/>
</dbReference>
<evidence type="ECO:0000256" key="1">
    <source>
        <dbReference type="ARBA" id="ARBA00022475"/>
    </source>
</evidence>
<keyword evidence="2 7" id="KW-0812">Transmembrane</keyword>
<dbReference type="Proteomes" id="UP000739069">
    <property type="component" value="Unassembled WGS sequence"/>
</dbReference>
<evidence type="ECO:0000256" key="8">
    <source>
        <dbReference type="SAM" id="MobiDB-lite"/>
    </source>
</evidence>
<gene>
    <name evidence="7 9" type="primary">mltG</name>
    <name evidence="9" type="ORF">KH265_05000</name>
</gene>
<protein>
    <recommendedName>
        <fullName evidence="7">Endolytic murein transglycosylase</fullName>
        <ecNumber evidence="7">4.2.2.29</ecNumber>
    </recommendedName>
    <alternativeName>
        <fullName evidence="7">Peptidoglycan lytic transglycosylase</fullName>
    </alternativeName>
    <alternativeName>
        <fullName evidence="7">Peptidoglycan polymerization terminase</fullName>
    </alternativeName>
</protein>
<dbReference type="GO" id="GO:0071555">
    <property type="term" value="P:cell wall organization"/>
    <property type="evidence" value="ECO:0007669"/>
    <property type="project" value="UniProtKB-KW"/>
</dbReference>
<keyword evidence="4 7" id="KW-0472">Membrane</keyword>
<evidence type="ECO:0000313" key="10">
    <source>
        <dbReference type="Proteomes" id="UP000739069"/>
    </source>
</evidence>
<dbReference type="GO" id="GO:0005886">
    <property type="term" value="C:plasma membrane"/>
    <property type="evidence" value="ECO:0007669"/>
    <property type="project" value="UniProtKB-SubCell"/>
</dbReference>
<evidence type="ECO:0000313" key="9">
    <source>
        <dbReference type="EMBL" id="MBS6635000.1"/>
    </source>
</evidence>
<feature type="region of interest" description="Disordered" evidence="8">
    <location>
        <begin position="1"/>
        <end position="22"/>
    </location>
</feature>
<dbReference type="Gene3D" id="3.30.160.60">
    <property type="entry name" value="Classic Zinc Finger"/>
    <property type="match status" value="1"/>
</dbReference>
<dbReference type="GO" id="GO:0009252">
    <property type="term" value="P:peptidoglycan biosynthetic process"/>
    <property type="evidence" value="ECO:0007669"/>
    <property type="project" value="UniProtKB-UniRule"/>
</dbReference>
<dbReference type="Gene3D" id="3.30.1490.480">
    <property type="entry name" value="Endolytic murein transglycosylase"/>
    <property type="match status" value="1"/>
</dbReference>
<evidence type="ECO:0000256" key="7">
    <source>
        <dbReference type="HAMAP-Rule" id="MF_02065"/>
    </source>
</evidence>
<comment type="catalytic activity">
    <reaction evidence="7">
        <text>a peptidoglycan chain = a peptidoglycan chain with N-acetyl-1,6-anhydromuramyl-[peptide] at the reducing end + a peptidoglycan chain with N-acetylglucosamine at the non-reducing end.</text>
        <dbReference type="EC" id="4.2.2.29"/>
    </reaction>
</comment>
<dbReference type="InterPro" id="IPR003770">
    <property type="entry name" value="MLTG-like"/>
</dbReference>
<sequence>MTEQNKQPEEHPEESGLDLFTPTKADEEKGITGITLEHEVVSVATLRARKRRRRAIMLSAMSLFVAALVIISAAFIARYDPFKTRDYSGGGNGTTVTFTIRSGQSTAQVAQELEAAGIVADADKFIEVYTKESKGKYLQPGTYDLQQHMSSSSAINTIIQANSNVLYLAIPQGKRVTETIDLIVSGSDGAFTRKQVEDAVSNYTQYGVPSNFPSIEGWLHPGEYRFPKDTDIKKVIQTMVDKTKADLKEAGVSGDQKTFEVLTIASIVELEAQPKDYVAVAGIIENRLNNPDGETSGLIQSDATVTYGLGVRSYHLTEEQKADKNNKYNTYANKGLPKGPIGSPQLASIKAAAAPEKNPYYYWVTVDLDSGETKYSRTYAEHQRYVEEYNQWCSKHPNRCS</sequence>
<evidence type="ECO:0000256" key="4">
    <source>
        <dbReference type="ARBA" id="ARBA00023136"/>
    </source>
</evidence>
<comment type="caution">
    <text evidence="9">The sequence shown here is derived from an EMBL/GenBank/DDBJ whole genome shotgun (WGS) entry which is preliminary data.</text>
</comment>
<accession>A0A943TDR8</accession>
<dbReference type="RefSeq" id="WP_294454823.1">
    <property type="nucleotide sequence ID" value="NZ_JAGZXI010000006.1"/>
</dbReference>
<dbReference type="AlphaFoldDB" id="A0A943TDR8"/>
<comment type="similarity">
    <text evidence="7">Belongs to the transglycosylase MltG family.</text>
</comment>
<keyword evidence="6 7" id="KW-0961">Cell wall biogenesis/degradation</keyword>
<feature type="transmembrane region" description="Helical" evidence="7">
    <location>
        <begin position="55"/>
        <end position="77"/>
    </location>
</feature>
<comment type="subcellular location">
    <subcellularLocation>
        <location evidence="7">Cell membrane</location>
        <topology evidence="7">Single-pass membrane protein</topology>
    </subcellularLocation>
</comment>
<dbReference type="EMBL" id="JAGZXI010000006">
    <property type="protein sequence ID" value="MBS6635000.1"/>
    <property type="molecule type" value="Genomic_DNA"/>
</dbReference>
<keyword evidence="5 7" id="KW-0456">Lyase</keyword>
<dbReference type="EC" id="4.2.2.29" evidence="7"/>
<dbReference type="Pfam" id="PF02618">
    <property type="entry name" value="YceG"/>
    <property type="match status" value="1"/>
</dbReference>
<dbReference type="PANTHER" id="PTHR30518:SF2">
    <property type="entry name" value="ENDOLYTIC MUREIN TRANSGLYCOSYLASE"/>
    <property type="match status" value="1"/>
</dbReference>
<reference evidence="9" key="1">
    <citation type="submission" date="2021-02" db="EMBL/GenBank/DDBJ databases">
        <title>Infant gut strain persistence is associated with maternal origin, phylogeny, and functional potential including surface adhesion and iron acquisition.</title>
        <authorList>
            <person name="Lou Y.C."/>
        </authorList>
    </citation>
    <scope>NUCLEOTIDE SEQUENCE</scope>
    <source>
        <strain evidence="9">L1_008_092G1_dasL1_008_092G1_concoct_16</strain>
    </source>
</reference>
<evidence type="ECO:0000256" key="6">
    <source>
        <dbReference type="ARBA" id="ARBA00023316"/>
    </source>
</evidence>
<evidence type="ECO:0000256" key="5">
    <source>
        <dbReference type="ARBA" id="ARBA00023239"/>
    </source>
</evidence>
<organism evidence="9 10">
    <name type="scientific">Rothia mucilaginosa</name>
    <dbReference type="NCBI Taxonomy" id="43675"/>
    <lineage>
        <taxon>Bacteria</taxon>
        <taxon>Bacillati</taxon>
        <taxon>Actinomycetota</taxon>
        <taxon>Actinomycetes</taxon>
        <taxon>Micrococcales</taxon>
        <taxon>Micrococcaceae</taxon>
        <taxon>Rothia</taxon>
    </lineage>
</organism>
<keyword evidence="3 7" id="KW-1133">Transmembrane helix</keyword>